<sequence>MTYLRLKKLNSESPVKGIVLRTKPRKYSSTCKEKWISKKSSILITGVASAGKTRELEKLYNARTEIFPKDTFIKINAHESVGDWITKNLTEKVLTQFIESHNDDELTYQYLSKNAKKQTVQLEALEYFASGSIVFIDDLDKMQGRKKEFLKQIVKNARIVIASAESELSIDKTLFSILKQKNFNEIPLTSGTSYDMTNASIIILIIAMLATGQHELAGLIMVARFAMRGKTK</sequence>
<protein>
    <submittedName>
        <fullName evidence="2">Uncharacterized protein</fullName>
    </submittedName>
</protein>
<dbReference type="AlphaFoldDB" id="A0A839HKN2"/>
<dbReference type="Proteomes" id="UP000548632">
    <property type="component" value="Unassembled WGS sequence"/>
</dbReference>
<organism evidence="2 3">
    <name type="scientific">Thiospirillum jenense</name>
    <dbReference type="NCBI Taxonomy" id="1653858"/>
    <lineage>
        <taxon>Bacteria</taxon>
        <taxon>Pseudomonadati</taxon>
        <taxon>Pseudomonadota</taxon>
        <taxon>Gammaproteobacteria</taxon>
        <taxon>Chromatiales</taxon>
        <taxon>Chromatiaceae</taxon>
        <taxon>Thiospirillum</taxon>
    </lineage>
</organism>
<dbReference type="Gene3D" id="3.40.50.300">
    <property type="entry name" value="P-loop containing nucleotide triphosphate hydrolases"/>
    <property type="match status" value="1"/>
</dbReference>
<dbReference type="RefSeq" id="WP_182584988.1">
    <property type="nucleotide sequence ID" value="NZ_JABVCQ010000055.1"/>
</dbReference>
<comment type="caution">
    <text evidence="2">The sequence shown here is derived from an EMBL/GenBank/DDBJ whole genome shotgun (WGS) entry which is preliminary data.</text>
</comment>
<proteinExistence type="predicted"/>
<evidence type="ECO:0000313" key="3">
    <source>
        <dbReference type="Proteomes" id="UP000548632"/>
    </source>
</evidence>
<reference evidence="2 3" key="1">
    <citation type="journal article" date="2020" name="Arch. Microbiol.">
        <title>The genome sequence of the giant phototrophic gammaproteobacterium Thiospirillum jenense gives insight into its physiological properties and phylogenetic relationships.</title>
        <authorList>
            <person name="Imhoff J.F."/>
            <person name="Meyer T.E."/>
            <person name="Kyndt J.A."/>
        </authorList>
    </citation>
    <scope>NUCLEOTIDE SEQUENCE [LARGE SCALE GENOMIC DNA]</scope>
    <source>
        <strain evidence="2 3">DSM 216</strain>
    </source>
</reference>
<dbReference type="SUPFAM" id="SSF52540">
    <property type="entry name" value="P-loop containing nucleoside triphosphate hydrolases"/>
    <property type="match status" value="1"/>
</dbReference>
<evidence type="ECO:0000313" key="2">
    <source>
        <dbReference type="EMBL" id="MBB1127366.1"/>
    </source>
</evidence>
<keyword evidence="3" id="KW-1185">Reference proteome</keyword>
<keyword evidence="1" id="KW-1133">Transmembrane helix</keyword>
<name>A0A839HKN2_9GAMM</name>
<keyword evidence="1" id="KW-0812">Transmembrane</keyword>
<dbReference type="InterPro" id="IPR027417">
    <property type="entry name" value="P-loop_NTPase"/>
</dbReference>
<gene>
    <name evidence="2" type="ORF">HUK38_14235</name>
</gene>
<feature type="transmembrane region" description="Helical" evidence="1">
    <location>
        <begin position="201"/>
        <end position="223"/>
    </location>
</feature>
<keyword evidence="1" id="KW-0472">Membrane</keyword>
<evidence type="ECO:0000256" key="1">
    <source>
        <dbReference type="SAM" id="Phobius"/>
    </source>
</evidence>
<dbReference type="EMBL" id="JABVCQ010000055">
    <property type="protein sequence ID" value="MBB1127366.1"/>
    <property type="molecule type" value="Genomic_DNA"/>
</dbReference>
<accession>A0A839HKN2</accession>